<dbReference type="InterPro" id="IPR022712">
    <property type="entry name" value="Beta_Casp"/>
</dbReference>
<dbReference type="Pfam" id="PF10996">
    <property type="entry name" value="Beta-Casp"/>
    <property type="match status" value="1"/>
</dbReference>
<proteinExistence type="predicted"/>
<dbReference type="InterPro" id="IPR001279">
    <property type="entry name" value="Metallo-B-lactamas"/>
</dbReference>
<evidence type="ECO:0000256" key="1">
    <source>
        <dbReference type="ARBA" id="ARBA00022801"/>
    </source>
</evidence>
<reference evidence="5" key="1">
    <citation type="submission" date="2017-02" db="EMBL/GenBank/DDBJ databases">
        <authorList>
            <person name="Varghese N."/>
            <person name="Submissions S."/>
        </authorList>
    </citation>
    <scope>NUCLEOTIDE SEQUENCE [LARGE SCALE GENOMIC DNA]</scope>
    <source>
        <strain evidence="5">DSM 23405</strain>
    </source>
</reference>
<dbReference type="InterPro" id="IPR050698">
    <property type="entry name" value="MBL"/>
</dbReference>
<dbReference type="Proteomes" id="UP000190230">
    <property type="component" value="Unassembled WGS sequence"/>
</dbReference>
<dbReference type="SMART" id="SM00849">
    <property type="entry name" value="Lactamase_B"/>
    <property type="match status" value="1"/>
</dbReference>
<dbReference type="Pfam" id="PF07521">
    <property type="entry name" value="RMMBL"/>
    <property type="match status" value="1"/>
</dbReference>
<organism evidence="4 5">
    <name type="scientific">Salegentibacter holothuriorum</name>
    <dbReference type="NCBI Taxonomy" id="241145"/>
    <lineage>
        <taxon>Bacteria</taxon>
        <taxon>Pseudomonadati</taxon>
        <taxon>Bacteroidota</taxon>
        <taxon>Flavobacteriia</taxon>
        <taxon>Flavobacteriales</taxon>
        <taxon>Flavobacteriaceae</taxon>
        <taxon>Salegentibacter</taxon>
    </lineage>
</organism>
<dbReference type="Pfam" id="PF00753">
    <property type="entry name" value="Lactamase_B"/>
    <property type="match status" value="1"/>
</dbReference>
<dbReference type="PANTHER" id="PTHR11203">
    <property type="entry name" value="CLEAVAGE AND POLYADENYLATION SPECIFICITY FACTOR FAMILY MEMBER"/>
    <property type="match status" value="1"/>
</dbReference>
<sequence>MSFVNTKIMENKVHIHFLGAAGTVTGSKFLLETPELNILIDCGLFQGIKHLRELNWKDFPFDPKAIDVILLTHGHLDHTGYLPRLVKQGYKNPIIGTPPTLGIADVILKDSAKIQEEDAERANKEEYSKHEPALPLYSTKDAEKAIGLFQSINLDEWYQISENIKYRYQANAHILGSAFIELDIFNKRFVFSGDIGRKKDVLLESPKKPEKADYLFLESTYGDRLHPKDNSDEIFTEAIKNTVSNHGNLIIPSFAVERLQGIMYKLYLLAKENKIPKIPIYIDSPMGNKVLGLFSGFSEWHKISADEFKKMLSYFNIITSYRDTWKTIDENRTKVVIAGSGMVTGGRVLTYLRYLIDKPETTILLAGYQAEGTRGRQLENGASEVKIFGKYCPVKAKILKIESLSAHADQEELLDWLSEIKNVPEKVFLIHGEATALDSLRVKIKDLYNSEVIIPELHEITSLKL</sequence>
<dbReference type="SMART" id="SM01027">
    <property type="entry name" value="Beta-Casp"/>
    <property type="match status" value="1"/>
</dbReference>
<evidence type="ECO:0000259" key="2">
    <source>
        <dbReference type="SMART" id="SM00849"/>
    </source>
</evidence>
<dbReference type="InterPro" id="IPR036866">
    <property type="entry name" value="RibonucZ/Hydroxyglut_hydro"/>
</dbReference>
<evidence type="ECO:0000313" key="5">
    <source>
        <dbReference type="Proteomes" id="UP000190230"/>
    </source>
</evidence>
<protein>
    <submittedName>
        <fullName evidence="4">Metallo-beta-lactamase family protein</fullName>
    </submittedName>
</protein>
<dbReference type="InterPro" id="IPR011108">
    <property type="entry name" value="RMMBL"/>
</dbReference>
<gene>
    <name evidence="4" type="ORF">SAMN05660776_0720</name>
</gene>
<dbReference type="CDD" id="cd16295">
    <property type="entry name" value="TTHA0252-CPSF-like_MBL-fold"/>
    <property type="match status" value="1"/>
</dbReference>
<feature type="domain" description="Metallo-beta-lactamase" evidence="2">
    <location>
        <begin position="25"/>
        <end position="246"/>
    </location>
</feature>
<evidence type="ECO:0000313" key="4">
    <source>
        <dbReference type="EMBL" id="SKB36298.1"/>
    </source>
</evidence>
<dbReference type="Gene3D" id="3.40.50.10890">
    <property type="match status" value="1"/>
</dbReference>
<keyword evidence="5" id="KW-1185">Reference proteome</keyword>
<dbReference type="GO" id="GO:0016787">
    <property type="term" value="F:hydrolase activity"/>
    <property type="evidence" value="ECO:0007669"/>
    <property type="project" value="UniProtKB-KW"/>
</dbReference>
<dbReference type="Gene3D" id="3.60.15.10">
    <property type="entry name" value="Ribonuclease Z/Hydroxyacylglutathione hydrolase-like"/>
    <property type="match status" value="1"/>
</dbReference>
<dbReference type="GO" id="GO:0004521">
    <property type="term" value="F:RNA endonuclease activity"/>
    <property type="evidence" value="ECO:0007669"/>
    <property type="project" value="TreeGrafter"/>
</dbReference>
<dbReference type="AlphaFoldDB" id="A0A1T5AMU0"/>
<dbReference type="EMBL" id="FUYY01000001">
    <property type="protein sequence ID" value="SKB36298.1"/>
    <property type="molecule type" value="Genomic_DNA"/>
</dbReference>
<accession>A0A1T5AMU0</accession>
<dbReference type="PANTHER" id="PTHR11203:SF37">
    <property type="entry name" value="INTEGRATOR COMPLEX SUBUNIT 11"/>
    <property type="match status" value="1"/>
</dbReference>
<evidence type="ECO:0000259" key="3">
    <source>
        <dbReference type="SMART" id="SM01027"/>
    </source>
</evidence>
<keyword evidence="1" id="KW-0378">Hydrolase</keyword>
<name>A0A1T5AMU0_9FLAO</name>
<dbReference type="STRING" id="241145.SAMN05660776_0720"/>
<dbReference type="SUPFAM" id="SSF56281">
    <property type="entry name" value="Metallo-hydrolase/oxidoreductase"/>
    <property type="match status" value="1"/>
</dbReference>
<feature type="domain" description="Beta-Casp" evidence="3">
    <location>
        <begin position="259"/>
        <end position="378"/>
    </location>
</feature>